<dbReference type="EMBL" id="LK021337">
    <property type="protein sequence ID" value="CDQ42159.1"/>
    <property type="molecule type" value="Genomic_DNA"/>
</dbReference>
<sequence length="32" mass="3362">MSQVMETGLRESRGGGVQLVPPHLELASVVAL</sequence>
<accession>A0AAV2WC60</accession>
<evidence type="ECO:0000313" key="2">
    <source>
        <dbReference type="Proteomes" id="UP000028864"/>
    </source>
</evidence>
<proteinExistence type="predicted"/>
<name>A0AAV2WC60_MYCNE</name>
<protein>
    <submittedName>
        <fullName evidence="1">Uncharacterized protein</fullName>
    </submittedName>
</protein>
<organism evidence="1 2">
    <name type="scientific">Mycolicibacterium neoaurum</name>
    <name type="common">Mycobacterium neoaurum</name>
    <dbReference type="NCBI Taxonomy" id="1795"/>
    <lineage>
        <taxon>Bacteria</taxon>
        <taxon>Bacillati</taxon>
        <taxon>Actinomycetota</taxon>
        <taxon>Actinomycetes</taxon>
        <taxon>Mycobacteriales</taxon>
        <taxon>Mycobacteriaceae</taxon>
        <taxon>Mycolicibacterium</taxon>
    </lineage>
</organism>
<reference evidence="1" key="1">
    <citation type="submission" date="2014-05" db="EMBL/GenBank/DDBJ databases">
        <authorList>
            <person name="Urmite Genomes"/>
        </authorList>
    </citation>
    <scope>NUCLEOTIDE SEQUENCE</scope>
    <source>
        <strain evidence="1">DSM 44074</strain>
    </source>
</reference>
<reference evidence="1" key="2">
    <citation type="submission" date="2015-09" db="EMBL/GenBank/DDBJ databases">
        <title>Draft genome sequence of Mycobacterium neoaurum DSM 44074.</title>
        <authorList>
            <person name="Croce O."/>
            <person name="Robert C."/>
            <person name="Raoult D."/>
            <person name="Drancourt M."/>
        </authorList>
    </citation>
    <scope>NUCLEOTIDE SEQUENCE</scope>
    <source>
        <strain evidence="1">DSM 44074</strain>
    </source>
</reference>
<evidence type="ECO:0000313" key="1">
    <source>
        <dbReference type="EMBL" id="CDQ42159.1"/>
    </source>
</evidence>
<dbReference type="AlphaFoldDB" id="A0AAV2WC60"/>
<gene>
    <name evidence="1" type="ORF">BN1047_00008</name>
</gene>
<dbReference type="Proteomes" id="UP000028864">
    <property type="component" value="Unassembled WGS sequence"/>
</dbReference>